<keyword evidence="3" id="KW-1185">Reference proteome</keyword>
<dbReference type="EC" id="2.3.1.-" evidence="2"/>
<keyword evidence="2" id="KW-0012">Acyltransferase</keyword>
<dbReference type="AlphaFoldDB" id="A0A0N0IBT8"/>
<feature type="domain" description="N-acetyltransferase" evidence="1">
    <location>
        <begin position="1"/>
        <end position="147"/>
    </location>
</feature>
<dbReference type="EMBL" id="LGAA01000003">
    <property type="protein sequence ID" value="KPD04212.1"/>
    <property type="molecule type" value="Genomic_DNA"/>
</dbReference>
<comment type="caution">
    <text evidence="2">The sequence shown here is derived from an EMBL/GenBank/DDBJ whole genome shotgun (WGS) entry which is preliminary data.</text>
</comment>
<proteinExistence type="predicted"/>
<reference evidence="2 3" key="1">
    <citation type="submission" date="2015-07" db="EMBL/GenBank/DDBJ databases">
        <title>ATOL: Assembling a taxonomically balanced genome-scale reconstruction of the evolutionary history of the Enterobacteriaceae.</title>
        <authorList>
            <person name="Plunkett G.III."/>
            <person name="Neeno-Eckwall E.C."/>
            <person name="Glasner J.D."/>
            <person name="Perna N.T."/>
        </authorList>
    </citation>
    <scope>NUCLEOTIDE SEQUENCE [LARGE SCALE GENOMIC DNA]</scope>
    <source>
        <strain evidence="2 3">ATCC 35017</strain>
    </source>
</reference>
<dbReference type="Pfam" id="PF00583">
    <property type="entry name" value="Acetyltransf_1"/>
    <property type="match status" value="1"/>
</dbReference>
<dbReference type="CDD" id="cd04301">
    <property type="entry name" value="NAT_SF"/>
    <property type="match status" value="1"/>
</dbReference>
<dbReference type="GO" id="GO:0016747">
    <property type="term" value="F:acyltransferase activity, transferring groups other than amino-acyl groups"/>
    <property type="evidence" value="ECO:0007669"/>
    <property type="project" value="InterPro"/>
</dbReference>
<dbReference type="PROSITE" id="PS51186">
    <property type="entry name" value="GNAT"/>
    <property type="match status" value="1"/>
</dbReference>
<evidence type="ECO:0000259" key="1">
    <source>
        <dbReference type="PROSITE" id="PS51186"/>
    </source>
</evidence>
<accession>A0A0N0IBT8</accession>
<keyword evidence="2" id="KW-0808">Transferase</keyword>
<name>A0A0N0IBT8_9GAMM</name>
<evidence type="ECO:0000313" key="2">
    <source>
        <dbReference type="EMBL" id="KPD04212.1"/>
    </source>
</evidence>
<evidence type="ECO:0000313" key="3">
    <source>
        <dbReference type="Proteomes" id="UP000053226"/>
    </source>
</evidence>
<sequence length="168" mass="18695">MLIRVEIPVDAMGIDRLLRRCFPTPYQADLVRQLREDGLLTLGVVATSDEGEVIGYVGFTPVDVNGEDVQWVGLAPLAVDVEHRGQGLGEKLVYEGLDSLNEFGYGAVVVLGDPAYYQRFGFQLAEQHQLHCQWPEHQAHFMVYGLENDALDAHTGQVSYSTLFDSLQ</sequence>
<dbReference type="Gene3D" id="3.40.630.30">
    <property type="match status" value="1"/>
</dbReference>
<dbReference type="InterPro" id="IPR000182">
    <property type="entry name" value="GNAT_dom"/>
</dbReference>
<dbReference type="OrthoDB" id="9797178at2"/>
<dbReference type="InterPro" id="IPR016181">
    <property type="entry name" value="Acyl_CoA_acyltransferase"/>
</dbReference>
<gene>
    <name evidence="2" type="ORF">M992_0320</name>
</gene>
<protein>
    <submittedName>
        <fullName evidence="2">Acetyltransferase</fullName>
        <ecNumber evidence="2">2.3.1.-</ecNumber>
    </submittedName>
</protein>
<dbReference type="SUPFAM" id="SSF55729">
    <property type="entry name" value="Acyl-CoA N-acyltransferases (Nat)"/>
    <property type="match status" value="1"/>
</dbReference>
<dbReference type="RefSeq" id="WP_047257491.1">
    <property type="nucleotide sequence ID" value="NZ_CAWMUS010000003.1"/>
</dbReference>
<dbReference type="Proteomes" id="UP000053226">
    <property type="component" value="Unassembled WGS sequence"/>
</dbReference>
<organism evidence="2 3">
    <name type="scientific">Moellerella wisconsensis ATCC 35017</name>
    <dbReference type="NCBI Taxonomy" id="1354267"/>
    <lineage>
        <taxon>Bacteria</taxon>
        <taxon>Pseudomonadati</taxon>
        <taxon>Pseudomonadota</taxon>
        <taxon>Gammaproteobacteria</taxon>
        <taxon>Enterobacterales</taxon>
        <taxon>Morganellaceae</taxon>
        <taxon>Moellerella</taxon>
    </lineage>
</organism>